<protein>
    <submittedName>
        <fullName evidence="3">Uncharacterized protein</fullName>
    </submittedName>
</protein>
<dbReference type="EMBL" id="JAADJZ010000026">
    <property type="protein sequence ID" value="KAF2866654.1"/>
    <property type="molecule type" value="Genomic_DNA"/>
</dbReference>
<proteinExistence type="predicted"/>
<feature type="compositionally biased region" description="Polar residues" evidence="1">
    <location>
        <begin position="128"/>
        <end position="155"/>
    </location>
</feature>
<gene>
    <name evidence="3" type="ORF">BDV95DRAFT_648179</name>
</gene>
<comment type="caution">
    <text evidence="3">The sequence shown here is derived from an EMBL/GenBank/DDBJ whole genome shotgun (WGS) entry which is preliminary data.</text>
</comment>
<keyword evidence="2" id="KW-1133">Transmembrane helix</keyword>
<name>A0A7C8HZT5_9PLEO</name>
<evidence type="ECO:0000313" key="4">
    <source>
        <dbReference type="Proteomes" id="UP000481861"/>
    </source>
</evidence>
<dbReference type="Proteomes" id="UP000481861">
    <property type="component" value="Unassembled WGS sequence"/>
</dbReference>
<accession>A0A7C8HZT5</accession>
<reference evidence="3 4" key="1">
    <citation type="submission" date="2020-01" db="EMBL/GenBank/DDBJ databases">
        <authorList>
            <consortium name="DOE Joint Genome Institute"/>
            <person name="Haridas S."/>
            <person name="Albert R."/>
            <person name="Binder M."/>
            <person name="Bloem J."/>
            <person name="Labutti K."/>
            <person name="Salamov A."/>
            <person name="Andreopoulos B."/>
            <person name="Baker S.E."/>
            <person name="Barry K."/>
            <person name="Bills G."/>
            <person name="Bluhm B.H."/>
            <person name="Cannon C."/>
            <person name="Castanera R."/>
            <person name="Culley D.E."/>
            <person name="Daum C."/>
            <person name="Ezra D."/>
            <person name="Gonzalez J.B."/>
            <person name="Henrissat B."/>
            <person name="Kuo A."/>
            <person name="Liang C."/>
            <person name="Lipzen A."/>
            <person name="Lutzoni F."/>
            <person name="Magnuson J."/>
            <person name="Mondo S."/>
            <person name="Nolan M."/>
            <person name="Ohm R."/>
            <person name="Pangilinan J."/>
            <person name="Park H.-J.H."/>
            <person name="Ramirez L."/>
            <person name="Alfaro M."/>
            <person name="Sun H."/>
            <person name="Tritt A."/>
            <person name="Yoshinaga Y."/>
            <person name="Zwiers L.-H.L."/>
            <person name="Turgeon B.G."/>
            <person name="Goodwin S.B."/>
            <person name="Spatafora J.W."/>
            <person name="Crous P.W."/>
            <person name="Grigoriev I.V."/>
        </authorList>
    </citation>
    <scope>NUCLEOTIDE SEQUENCE [LARGE SCALE GENOMIC DNA]</scope>
    <source>
        <strain evidence="3 4">CBS 611.86</strain>
    </source>
</reference>
<evidence type="ECO:0000256" key="2">
    <source>
        <dbReference type="SAM" id="Phobius"/>
    </source>
</evidence>
<sequence length="233" mass="25778">MSNSGFNRNLKSILPEPLQRFLETDLPATVCAITTDEELRGLSGAMTQSTYLQSQGSHFDLESIEAVNESDKTKGHYQATNCSCRGLLLDRISWEKCSEDGNTRMARASSFLAGDKCEKLRLLHAKDMSSNTTPRRSNPDASSFQAPIDVQNSPASPVGDTRPARALSLPGNLLVPILWLVALLLPFLKFYLLRDTTQRRFGIPYCAYGIRGSLSLSLASLDSDTLVRKWMCQ</sequence>
<keyword evidence="2" id="KW-0472">Membrane</keyword>
<keyword evidence="4" id="KW-1185">Reference proteome</keyword>
<organism evidence="3 4">
    <name type="scientific">Massariosphaeria phaeospora</name>
    <dbReference type="NCBI Taxonomy" id="100035"/>
    <lineage>
        <taxon>Eukaryota</taxon>
        <taxon>Fungi</taxon>
        <taxon>Dikarya</taxon>
        <taxon>Ascomycota</taxon>
        <taxon>Pezizomycotina</taxon>
        <taxon>Dothideomycetes</taxon>
        <taxon>Pleosporomycetidae</taxon>
        <taxon>Pleosporales</taxon>
        <taxon>Pleosporales incertae sedis</taxon>
        <taxon>Massariosphaeria</taxon>
    </lineage>
</organism>
<evidence type="ECO:0000256" key="1">
    <source>
        <dbReference type="SAM" id="MobiDB-lite"/>
    </source>
</evidence>
<keyword evidence="2" id="KW-0812">Transmembrane</keyword>
<feature type="transmembrane region" description="Helical" evidence="2">
    <location>
        <begin position="173"/>
        <end position="192"/>
    </location>
</feature>
<evidence type="ECO:0000313" key="3">
    <source>
        <dbReference type="EMBL" id="KAF2866654.1"/>
    </source>
</evidence>
<dbReference type="AlphaFoldDB" id="A0A7C8HZT5"/>
<dbReference type="OrthoDB" id="1911848at2759"/>
<feature type="region of interest" description="Disordered" evidence="1">
    <location>
        <begin position="128"/>
        <end position="160"/>
    </location>
</feature>